<dbReference type="KEGG" id="jeo:JMA_28110"/>
<dbReference type="Proteomes" id="UP000031449">
    <property type="component" value="Chromosome"/>
</dbReference>
<dbReference type="STRING" id="1508404.JMA_28110"/>
<dbReference type="OrthoDB" id="1924973at2"/>
<reference evidence="1 2" key="1">
    <citation type="submission" date="2014-08" db="EMBL/GenBank/DDBJ databases">
        <title>Complete genome of a marine bacteria Jeotgalibacillus malaysiensis.</title>
        <authorList>
            <person name="Yaakop A.S."/>
            <person name="Chan K.-G."/>
            <person name="Goh K.M."/>
        </authorList>
    </citation>
    <scope>NUCLEOTIDE SEQUENCE [LARGE SCALE GENOMIC DNA]</scope>
    <source>
        <strain evidence="1 2">D5</strain>
    </source>
</reference>
<gene>
    <name evidence="1" type="ORF">JMA_28110</name>
</gene>
<dbReference type="AlphaFoldDB" id="A0A0B5AU71"/>
<keyword evidence="2" id="KW-1185">Reference proteome</keyword>
<dbReference type="Pfam" id="PF14070">
    <property type="entry name" value="YjfB_motility"/>
    <property type="match status" value="1"/>
</dbReference>
<evidence type="ECO:0000313" key="2">
    <source>
        <dbReference type="Proteomes" id="UP000031449"/>
    </source>
</evidence>
<proteinExistence type="predicted"/>
<protein>
    <recommendedName>
        <fullName evidence="3">Motility protein</fullName>
    </recommendedName>
</protein>
<dbReference type="HOGENOM" id="CLU_189781_3_0_9"/>
<organism evidence="1 2">
    <name type="scientific">Jeotgalibacillus malaysiensis</name>
    <dbReference type="NCBI Taxonomy" id="1508404"/>
    <lineage>
        <taxon>Bacteria</taxon>
        <taxon>Bacillati</taxon>
        <taxon>Bacillota</taxon>
        <taxon>Bacilli</taxon>
        <taxon>Bacillales</taxon>
        <taxon>Caryophanaceae</taxon>
        <taxon>Jeotgalibacillus</taxon>
    </lineage>
</organism>
<evidence type="ECO:0000313" key="1">
    <source>
        <dbReference type="EMBL" id="AJD92128.1"/>
    </source>
</evidence>
<name>A0A0B5AU71_9BACL</name>
<evidence type="ECO:0008006" key="3">
    <source>
        <dbReference type="Google" id="ProtNLM"/>
    </source>
</evidence>
<sequence length="66" mass="6941">MDIAALSIGLSHGKVKQDASLAMMKKTMNHAEQNAASMIQMLNSSQVKAVQHVAQPHLGGNVDISG</sequence>
<accession>A0A0B5AU71</accession>
<dbReference type="EMBL" id="CP009416">
    <property type="protein sequence ID" value="AJD92128.1"/>
    <property type="molecule type" value="Genomic_DNA"/>
</dbReference>
<dbReference type="InterPro" id="IPR025906">
    <property type="entry name" value="YjfB_motility"/>
</dbReference>
<dbReference type="BioCyc" id="JESP1508404:G14D9-12092-MONOMER"/>